<dbReference type="EMBL" id="CAIX01002062">
    <property type="protein sequence ID" value="CCI11779.1"/>
    <property type="molecule type" value="Genomic_DNA"/>
</dbReference>
<evidence type="ECO:0000313" key="2">
    <source>
        <dbReference type="Proteomes" id="UP000053237"/>
    </source>
</evidence>
<dbReference type="Proteomes" id="UP000053237">
    <property type="component" value="Unassembled WGS sequence"/>
</dbReference>
<name>A0A024FYM8_9STRA</name>
<reference evidence="1 2" key="1">
    <citation type="submission" date="2012-05" db="EMBL/GenBank/DDBJ databases">
        <title>Recombination and specialization in a pathogen metapopulation.</title>
        <authorList>
            <person name="Gardiner A."/>
            <person name="Kemen E."/>
            <person name="Schultz-Larsen T."/>
            <person name="MacLean D."/>
            <person name="Van Oosterhout C."/>
            <person name="Jones J.D.G."/>
        </authorList>
    </citation>
    <scope>NUCLEOTIDE SEQUENCE [LARGE SCALE GENOMIC DNA]</scope>
    <source>
        <strain evidence="1 2">Ac Nc2</strain>
    </source>
</reference>
<keyword evidence="2" id="KW-1185">Reference proteome</keyword>
<comment type="caution">
    <text evidence="1">The sequence shown here is derived from an EMBL/GenBank/DDBJ whole genome shotgun (WGS) entry which is preliminary data.</text>
</comment>
<gene>
    <name evidence="1" type="ORF">BN9_134710</name>
</gene>
<evidence type="ECO:0000313" key="1">
    <source>
        <dbReference type="EMBL" id="CCI11779.1"/>
    </source>
</evidence>
<organism evidence="1 2">
    <name type="scientific">Albugo candida</name>
    <dbReference type="NCBI Taxonomy" id="65357"/>
    <lineage>
        <taxon>Eukaryota</taxon>
        <taxon>Sar</taxon>
        <taxon>Stramenopiles</taxon>
        <taxon>Oomycota</taxon>
        <taxon>Peronosporomycetes</taxon>
        <taxon>Albuginales</taxon>
        <taxon>Albuginaceae</taxon>
        <taxon>Albugo</taxon>
    </lineage>
</organism>
<protein>
    <submittedName>
        <fullName evidence="1">Uncharacterized protein</fullName>
    </submittedName>
</protein>
<accession>A0A024FYM8</accession>
<proteinExistence type="predicted"/>
<dbReference type="AlphaFoldDB" id="A0A024FYM8"/>
<sequence>MRFNSRGSIVRTKIGLSLLNRLLLLLSFAIICRSTYGIARQIPLKLKLITGRLDRCQDAGRSSNGRSPRKVKSFNAIVGGIDYVNRIDSFAVIQYAFKTRLGSTLFLQYHSESREIITWSPRCSLSTRLPSSIPQIPKNATPKS</sequence>
<dbReference type="InParanoid" id="A0A024FYM8"/>